<name>A0A135IAN9_9GAMM</name>
<evidence type="ECO:0000313" key="5">
    <source>
        <dbReference type="Proteomes" id="UP000070529"/>
    </source>
</evidence>
<dbReference type="STRING" id="294935.ATN88_21000"/>
<dbReference type="OrthoDB" id="7062774at2"/>
<feature type="chain" id="PRO_5007465826" description="DUF4124 domain-containing protein" evidence="2">
    <location>
        <begin position="20"/>
        <end position="184"/>
    </location>
</feature>
<feature type="region of interest" description="Disordered" evidence="1">
    <location>
        <begin position="56"/>
        <end position="79"/>
    </location>
</feature>
<dbReference type="Pfam" id="PF13511">
    <property type="entry name" value="DUF4124"/>
    <property type="match status" value="1"/>
</dbReference>
<feature type="domain" description="DUF4124" evidence="3">
    <location>
        <begin position="9"/>
        <end position="75"/>
    </location>
</feature>
<gene>
    <name evidence="4" type="ORF">ATN88_21000</name>
</gene>
<feature type="compositionally biased region" description="Pro residues" evidence="1">
    <location>
        <begin position="61"/>
        <end position="76"/>
    </location>
</feature>
<organism evidence="4 5">
    <name type="scientific">Enterovibrio coralii</name>
    <dbReference type="NCBI Taxonomy" id="294935"/>
    <lineage>
        <taxon>Bacteria</taxon>
        <taxon>Pseudomonadati</taxon>
        <taxon>Pseudomonadota</taxon>
        <taxon>Gammaproteobacteria</taxon>
        <taxon>Vibrionales</taxon>
        <taxon>Vibrionaceae</taxon>
        <taxon>Enterovibrio</taxon>
    </lineage>
</organism>
<dbReference type="RefSeq" id="WP_067413339.1">
    <property type="nucleotide sequence ID" value="NZ_LNTY01000022.1"/>
</dbReference>
<dbReference type="AlphaFoldDB" id="A0A135IAN9"/>
<keyword evidence="5" id="KW-1185">Reference proteome</keyword>
<evidence type="ECO:0000259" key="3">
    <source>
        <dbReference type="Pfam" id="PF13511"/>
    </source>
</evidence>
<feature type="signal peptide" evidence="2">
    <location>
        <begin position="1"/>
        <end position="19"/>
    </location>
</feature>
<dbReference type="EMBL" id="LNTY01000022">
    <property type="protein sequence ID" value="KXF82523.1"/>
    <property type="molecule type" value="Genomic_DNA"/>
</dbReference>
<comment type="caution">
    <text evidence="4">The sequence shown here is derived from an EMBL/GenBank/DDBJ whole genome shotgun (WGS) entry which is preliminary data.</text>
</comment>
<evidence type="ECO:0000256" key="1">
    <source>
        <dbReference type="SAM" id="MobiDB-lite"/>
    </source>
</evidence>
<reference evidence="4 5" key="1">
    <citation type="submission" date="2015-11" db="EMBL/GenBank/DDBJ databases">
        <title>Genomic Taxonomy of the Vibrionaceae.</title>
        <authorList>
            <person name="Gomez-Gil B."/>
            <person name="Enciso-Ibarra J."/>
        </authorList>
    </citation>
    <scope>NUCLEOTIDE SEQUENCE [LARGE SCALE GENOMIC DNA]</scope>
    <source>
        <strain evidence="4 5">CAIM 912</strain>
    </source>
</reference>
<evidence type="ECO:0000256" key="2">
    <source>
        <dbReference type="SAM" id="SignalP"/>
    </source>
</evidence>
<sequence length="184" mass="19687">MRIVGALLLCCAISAPSVAGSYYRWVDENGVVHFSDSPPEVSLELEIELKDIPLSTSPQVVAPPSPDAPPVPPEPEAPSATDVLLLSPLDEETIRNNEGNISLSLTTDLPLGKGQSVRAVIDGKAQKAQQGLSIELNNVDRGEHAIKVQLLQDGKVIATSKSVTVFLHRNIHRKTPPKATPKPL</sequence>
<proteinExistence type="predicted"/>
<keyword evidence="2" id="KW-0732">Signal</keyword>
<dbReference type="Proteomes" id="UP000070529">
    <property type="component" value="Unassembled WGS sequence"/>
</dbReference>
<accession>A0A135IAN9</accession>
<evidence type="ECO:0000313" key="4">
    <source>
        <dbReference type="EMBL" id="KXF82523.1"/>
    </source>
</evidence>
<protein>
    <recommendedName>
        <fullName evidence="3">DUF4124 domain-containing protein</fullName>
    </recommendedName>
</protein>
<dbReference type="InterPro" id="IPR025392">
    <property type="entry name" value="DUF4124"/>
</dbReference>